<evidence type="ECO:0000256" key="4">
    <source>
        <dbReference type="ARBA" id="ARBA00022801"/>
    </source>
</evidence>
<dbReference type="InterPro" id="IPR001460">
    <property type="entry name" value="PCN-bd_Tpept"/>
</dbReference>
<keyword evidence="5 7" id="KW-0046">Antibiotic resistance</keyword>
<dbReference type="InterPro" id="IPR012338">
    <property type="entry name" value="Beta-lactam/transpept-like"/>
</dbReference>
<evidence type="ECO:0000313" key="9">
    <source>
        <dbReference type="EMBL" id="OCX17863.1"/>
    </source>
</evidence>
<dbReference type="Proteomes" id="UP000094412">
    <property type="component" value="Unassembled WGS sequence"/>
</dbReference>
<comment type="similarity">
    <text evidence="1 7">Belongs to the class-D beta-lactamase family.</text>
</comment>
<evidence type="ECO:0000256" key="7">
    <source>
        <dbReference type="RuleBase" id="RU361140"/>
    </source>
</evidence>
<reference evidence="9 10" key="1">
    <citation type="submission" date="2016-08" db="EMBL/GenBank/DDBJ databases">
        <title>Whole genome sequence of Mesorhizobium sp. strain UASWS1009 isolated from industrial sewage.</title>
        <authorList>
            <person name="Crovadore J."/>
            <person name="Calmin G."/>
            <person name="Chablais R."/>
            <person name="Cochard B."/>
            <person name="Lefort F."/>
        </authorList>
    </citation>
    <scope>NUCLEOTIDE SEQUENCE [LARGE SCALE GENOMIC DNA]</scope>
    <source>
        <strain evidence="9 10">UASWS1009</strain>
    </source>
</reference>
<dbReference type="SUPFAM" id="SSF56601">
    <property type="entry name" value="beta-lactamase/transpeptidase-like"/>
    <property type="match status" value="1"/>
</dbReference>
<dbReference type="InterPro" id="IPR002137">
    <property type="entry name" value="Beta-lactam_class-D_AS"/>
</dbReference>
<feature type="active site" description="Acyl-ester intermediate" evidence="6">
    <location>
        <position position="54"/>
    </location>
</feature>
<dbReference type="EMBL" id="MDEO01000032">
    <property type="protein sequence ID" value="OCX17863.1"/>
    <property type="molecule type" value="Genomic_DNA"/>
</dbReference>
<feature type="domain" description="Penicillin-binding protein transpeptidase" evidence="8">
    <location>
        <begin position="49"/>
        <end position="234"/>
    </location>
</feature>
<dbReference type="GO" id="GO:0046677">
    <property type="term" value="P:response to antibiotic"/>
    <property type="evidence" value="ECO:0007669"/>
    <property type="project" value="UniProtKB-UniRule"/>
</dbReference>
<evidence type="ECO:0000259" key="8">
    <source>
        <dbReference type="Pfam" id="PF00905"/>
    </source>
</evidence>
<keyword evidence="10" id="KW-1185">Reference proteome</keyword>
<evidence type="ECO:0000256" key="6">
    <source>
        <dbReference type="PIRSR" id="PIRSR602137-50"/>
    </source>
</evidence>
<dbReference type="AlphaFoldDB" id="A0A1C2DT99"/>
<gene>
    <name evidence="9" type="ORF">QV13_12125</name>
</gene>
<feature type="modified residue" description="N6-carboxylysine" evidence="6">
    <location>
        <position position="57"/>
    </location>
</feature>
<dbReference type="Pfam" id="PF00905">
    <property type="entry name" value="Transpeptidase"/>
    <property type="match status" value="1"/>
</dbReference>
<organism evidence="9 10">
    <name type="scientific">Mesorhizobium hungaricum</name>
    <dbReference type="NCBI Taxonomy" id="1566387"/>
    <lineage>
        <taxon>Bacteria</taxon>
        <taxon>Pseudomonadati</taxon>
        <taxon>Pseudomonadota</taxon>
        <taxon>Alphaproteobacteria</taxon>
        <taxon>Hyphomicrobiales</taxon>
        <taxon>Phyllobacteriaceae</taxon>
        <taxon>Mesorhizobium</taxon>
    </lineage>
</organism>
<protein>
    <recommendedName>
        <fullName evidence="2 7">Beta-lactamase</fullName>
        <ecNumber evidence="2 7">3.5.2.6</ecNumber>
    </recommendedName>
</protein>
<evidence type="ECO:0000256" key="5">
    <source>
        <dbReference type="ARBA" id="ARBA00023251"/>
    </source>
</evidence>
<name>A0A1C2DT99_9HYPH</name>
<comment type="caution">
    <text evidence="9">The sequence shown here is derived from an EMBL/GenBank/DDBJ whole genome shotgun (WGS) entry which is preliminary data.</text>
</comment>
<sequence length="255" mass="27890">MPVEKQPLAAVEIRPDLNEIFGKAGTVGAFVALQGDRLVGSDLHLIREPRLPASSFKVAHSIIAFETGVVSDPDKDILAWDGVERSFPDWNKDQTLRSAIAASAVPAYQQIARRIGTERMQAYMDLLDYGNRDIGGGIDRFWLSGQLRVSPVEQIAFLERLQRRALPVSRRSQDLAVDVMTVTKAGEGAIRVKSGLVGVDDRNGLDKATAGWLIGFAGKGGVEVPFALYLEVREARHIGDRTKLAIECLSRIEAV</sequence>
<keyword evidence="3" id="KW-0732">Signal</keyword>
<dbReference type="GO" id="GO:0017001">
    <property type="term" value="P:antibiotic catabolic process"/>
    <property type="evidence" value="ECO:0007669"/>
    <property type="project" value="InterPro"/>
</dbReference>
<dbReference type="STRING" id="1566387.QV13_12125"/>
<evidence type="ECO:0000313" key="10">
    <source>
        <dbReference type="Proteomes" id="UP000094412"/>
    </source>
</evidence>
<proteinExistence type="inferred from homology"/>
<evidence type="ECO:0000256" key="2">
    <source>
        <dbReference type="ARBA" id="ARBA00012865"/>
    </source>
</evidence>
<dbReference type="EC" id="3.5.2.6" evidence="2 7"/>
<dbReference type="Gene3D" id="3.40.710.10">
    <property type="entry name" value="DD-peptidase/beta-lactamase superfamily"/>
    <property type="match status" value="1"/>
</dbReference>
<comment type="catalytic activity">
    <reaction evidence="7">
        <text>a beta-lactam + H2O = a substituted beta-amino acid</text>
        <dbReference type="Rhea" id="RHEA:20401"/>
        <dbReference type="ChEBI" id="CHEBI:15377"/>
        <dbReference type="ChEBI" id="CHEBI:35627"/>
        <dbReference type="ChEBI" id="CHEBI:140347"/>
        <dbReference type="EC" id="3.5.2.6"/>
    </reaction>
</comment>
<evidence type="ECO:0000256" key="3">
    <source>
        <dbReference type="ARBA" id="ARBA00022729"/>
    </source>
</evidence>
<accession>A0A1C2DT99</accession>
<dbReference type="GO" id="GO:0008800">
    <property type="term" value="F:beta-lactamase activity"/>
    <property type="evidence" value="ECO:0007669"/>
    <property type="project" value="UniProtKB-UniRule"/>
</dbReference>
<dbReference type="PROSITE" id="PS00337">
    <property type="entry name" value="BETA_LACTAMASE_D"/>
    <property type="match status" value="1"/>
</dbReference>
<dbReference type="GO" id="GO:0008658">
    <property type="term" value="F:penicillin binding"/>
    <property type="evidence" value="ECO:0007669"/>
    <property type="project" value="InterPro"/>
</dbReference>
<keyword evidence="4 7" id="KW-0378">Hydrolase</keyword>
<evidence type="ECO:0000256" key="1">
    <source>
        <dbReference type="ARBA" id="ARBA00007898"/>
    </source>
</evidence>